<dbReference type="GO" id="GO:0005524">
    <property type="term" value="F:ATP binding"/>
    <property type="evidence" value="ECO:0007669"/>
    <property type="project" value="UniProtKB-KW"/>
</dbReference>
<accession>A0A1X6WV54</accession>
<reference evidence="7" key="1">
    <citation type="submission" date="2017-02" db="EMBL/GenBank/DDBJ databases">
        <authorList>
            <person name="Dridi B."/>
        </authorList>
    </citation>
    <scope>NUCLEOTIDE SEQUENCE [LARGE SCALE GENOMIC DNA]</scope>
    <source>
        <strain evidence="7">B Co 03.10</strain>
    </source>
</reference>
<dbReference type="Pfam" id="PF13732">
    <property type="entry name" value="DrrA1-3_C"/>
    <property type="match status" value="1"/>
</dbReference>
<sequence length="311" mass="33951">MRIAQRGDRHTSILRGVPMLDVSRISKTFGDRRVLDDISFRVEPGRLTGFVGGNGAGKTTTMRTIIGVTRPDSGTVSLDGHPIGAADRARFGYMPEERGLYPKMRTREQIAYLGELHGMTAAEADSRSREILTELGLGDRFDESLEDLSLGNQQRAQIAAALVHRPQVLILDEPFSGLDPLAVEVVLGVLQRIAARGAPVLFSSHQLDVVERLADNLVIISAGRIRAAGSRALLQEQHSTGLHRIVTEHDAGWIRDVPGVEVIEFDRGTAVFSAPDADAAQQVLRRALEYGPVTSFAPHRVPLSAIYREIV</sequence>
<feature type="domain" description="ABC transporter" evidence="5">
    <location>
        <begin position="20"/>
        <end position="247"/>
    </location>
</feature>
<dbReference type="Pfam" id="PF00005">
    <property type="entry name" value="ABC_tran"/>
    <property type="match status" value="1"/>
</dbReference>
<gene>
    <name evidence="6" type="ORF">FM105_01335</name>
</gene>
<dbReference type="InterPro" id="IPR003593">
    <property type="entry name" value="AAA+_ATPase"/>
</dbReference>
<name>A0A1X6WV54_9MICO</name>
<evidence type="ECO:0000313" key="7">
    <source>
        <dbReference type="Proteomes" id="UP000196581"/>
    </source>
</evidence>
<dbReference type="InterPro" id="IPR025302">
    <property type="entry name" value="DrrA1/2-like_C"/>
</dbReference>
<comment type="similarity">
    <text evidence="1">Belongs to the ABC transporter superfamily.</text>
</comment>
<proteinExistence type="inferred from homology"/>
<dbReference type="SUPFAM" id="SSF52540">
    <property type="entry name" value="P-loop containing nucleoside triphosphate hydrolases"/>
    <property type="match status" value="1"/>
</dbReference>
<keyword evidence="7" id="KW-1185">Reference proteome</keyword>
<dbReference type="InterPro" id="IPR027417">
    <property type="entry name" value="P-loop_NTPase"/>
</dbReference>
<evidence type="ECO:0000256" key="3">
    <source>
        <dbReference type="ARBA" id="ARBA00022741"/>
    </source>
</evidence>
<dbReference type="InterPro" id="IPR017871">
    <property type="entry name" value="ABC_transporter-like_CS"/>
</dbReference>
<evidence type="ECO:0000259" key="5">
    <source>
        <dbReference type="PROSITE" id="PS50893"/>
    </source>
</evidence>
<dbReference type="InterPro" id="IPR003439">
    <property type="entry name" value="ABC_transporter-like_ATP-bd"/>
</dbReference>
<dbReference type="GO" id="GO:0016887">
    <property type="term" value="F:ATP hydrolysis activity"/>
    <property type="evidence" value="ECO:0007669"/>
    <property type="project" value="InterPro"/>
</dbReference>
<evidence type="ECO:0000256" key="2">
    <source>
        <dbReference type="ARBA" id="ARBA00022448"/>
    </source>
</evidence>
<organism evidence="6 7">
    <name type="scientific">Brevibacterium yomogidense</name>
    <dbReference type="NCBI Taxonomy" id="946573"/>
    <lineage>
        <taxon>Bacteria</taxon>
        <taxon>Bacillati</taxon>
        <taxon>Actinomycetota</taxon>
        <taxon>Actinomycetes</taxon>
        <taxon>Micrococcales</taxon>
        <taxon>Brevibacteriaceae</taxon>
        <taxon>Brevibacterium</taxon>
    </lineage>
</organism>
<evidence type="ECO:0000313" key="6">
    <source>
        <dbReference type="EMBL" id="SLM89264.1"/>
    </source>
</evidence>
<dbReference type="Gene3D" id="3.40.50.300">
    <property type="entry name" value="P-loop containing nucleotide triphosphate hydrolases"/>
    <property type="match status" value="1"/>
</dbReference>
<protein>
    <submittedName>
        <fullName evidence="6">ABC transporter, ATP-binding protein</fullName>
    </submittedName>
</protein>
<dbReference type="SMART" id="SM00382">
    <property type="entry name" value="AAA"/>
    <property type="match status" value="1"/>
</dbReference>
<dbReference type="EMBL" id="FWFF01000001">
    <property type="protein sequence ID" value="SLM89264.1"/>
    <property type="molecule type" value="Genomic_DNA"/>
</dbReference>
<dbReference type="Proteomes" id="UP000196581">
    <property type="component" value="Unassembled WGS sequence"/>
</dbReference>
<evidence type="ECO:0000256" key="1">
    <source>
        <dbReference type="ARBA" id="ARBA00005417"/>
    </source>
</evidence>
<dbReference type="AlphaFoldDB" id="A0A1X6WV54"/>
<keyword evidence="4 6" id="KW-0067">ATP-binding</keyword>
<dbReference type="PANTHER" id="PTHR43335:SF11">
    <property type="entry name" value="ABC TRANSPORTER RELATED"/>
    <property type="match status" value="1"/>
</dbReference>
<evidence type="ECO:0000256" key="4">
    <source>
        <dbReference type="ARBA" id="ARBA00022840"/>
    </source>
</evidence>
<dbReference type="PROSITE" id="PS00211">
    <property type="entry name" value="ABC_TRANSPORTER_1"/>
    <property type="match status" value="1"/>
</dbReference>
<keyword evidence="2" id="KW-0813">Transport</keyword>
<dbReference type="PANTHER" id="PTHR43335">
    <property type="entry name" value="ABC TRANSPORTER, ATP-BINDING PROTEIN"/>
    <property type="match status" value="1"/>
</dbReference>
<keyword evidence="3" id="KW-0547">Nucleotide-binding</keyword>
<dbReference type="PROSITE" id="PS50893">
    <property type="entry name" value="ABC_TRANSPORTER_2"/>
    <property type="match status" value="1"/>
</dbReference>